<evidence type="ECO:0000313" key="4">
    <source>
        <dbReference type="EMBL" id="KAH7431828.1"/>
    </source>
</evidence>
<dbReference type="Pfam" id="PF04739">
    <property type="entry name" value="AMPKBI"/>
    <property type="match status" value="1"/>
</dbReference>
<gene>
    <name evidence="4" type="ORF">KP509_08G068700</name>
</gene>
<name>A0A8T2UAX8_CERRI</name>
<dbReference type="AlphaFoldDB" id="A0A8T2UAX8"/>
<keyword evidence="5" id="KW-1185">Reference proteome</keyword>
<dbReference type="EMBL" id="CM035413">
    <property type="protein sequence ID" value="KAH7431828.1"/>
    <property type="molecule type" value="Genomic_DNA"/>
</dbReference>
<dbReference type="SMART" id="SM01010">
    <property type="entry name" value="AMPKBI"/>
    <property type="match status" value="1"/>
</dbReference>
<proteinExistence type="inferred from homology"/>
<organism evidence="4 5">
    <name type="scientific">Ceratopteris richardii</name>
    <name type="common">Triangle waterfern</name>
    <dbReference type="NCBI Taxonomy" id="49495"/>
    <lineage>
        <taxon>Eukaryota</taxon>
        <taxon>Viridiplantae</taxon>
        <taxon>Streptophyta</taxon>
        <taxon>Embryophyta</taxon>
        <taxon>Tracheophyta</taxon>
        <taxon>Polypodiopsida</taxon>
        <taxon>Polypodiidae</taxon>
        <taxon>Polypodiales</taxon>
        <taxon>Pteridineae</taxon>
        <taxon>Pteridaceae</taxon>
        <taxon>Parkerioideae</taxon>
        <taxon>Ceratopteris</taxon>
    </lineage>
</organism>
<dbReference type="Proteomes" id="UP000825935">
    <property type="component" value="Chromosome 8"/>
</dbReference>
<dbReference type="OMA" id="PAHIDEG"/>
<evidence type="ECO:0000259" key="3">
    <source>
        <dbReference type="SMART" id="SM01010"/>
    </source>
</evidence>
<reference evidence="4" key="1">
    <citation type="submission" date="2021-08" db="EMBL/GenBank/DDBJ databases">
        <title>WGS assembly of Ceratopteris richardii.</title>
        <authorList>
            <person name="Marchant D.B."/>
            <person name="Chen G."/>
            <person name="Jenkins J."/>
            <person name="Shu S."/>
            <person name="Leebens-Mack J."/>
            <person name="Grimwood J."/>
            <person name="Schmutz J."/>
            <person name="Soltis P."/>
            <person name="Soltis D."/>
            <person name="Chen Z.-H."/>
        </authorList>
    </citation>
    <scope>NUCLEOTIDE SEQUENCE</scope>
    <source>
        <strain evidence="4">Whitten #5841</strain>
        <tissue evidence="4">Leaf</tissue>
    </source>
</reference>
<dbReference type="SUPFAM" id="SSF160219">
    <property type="entry name" value="AMPKBI-like"/>
    <property type="match status" value="1"/>
</dbReference>
<dbReference type="GO" id="GO:0005737">
    <property type="term" value="C:cytoplasm"/>
    <property type="evidence" value="ECO:0007669"/>
    <property type="project" value="UniProtKB-ARBA"/>
</dbReference>
<dbReference type="InterPro" id="IPR043554">
    <property type="entry name" value="KINB"/>
</dbReference>
<dbReference type="Gene3D" id="6.20.250.60">
    <property type="match status" value="1"/>
</dbReference>
<feature type="region of interest" description="Disordered" evidence="2">
    <location>
        <begin position="1"/>
        <end position="39"/>
    </location>
</feature>
<protein>
    <recommendedName>
        <fullName evidence="3">Association with the SNF1 complex (ASC) domain-containing protein</fullName>
    </recommendedName>
</protein>
<dbReference type="PANTHER" id="PTHR46316:SF2">
    <property type="entry name" value="SNF1-RELATED PROTEIN KINASE REGULATORY SUBUNIT BETA-2"/>
    <property type="match status" value="1"/>
</dbReference>
<sequence length="103" mass="11596">MDGTGLESSDAPLSPETSYDNPFPKVEDESKEPPSVPPHLLQRSLLNAQQDEWDSYVSKPPHVLLNHLYIENGEIAKSVLALGLTHRYRAKYVTVVLYKPIPR</sequence>
<dbReference type="InterPro" id="IPR037256">
    <property type="entry name" value="ASC_dom_sf"/>
</dbReference>
<dbReference type="InterPro" id="IPR006828">
    <property type="entry name" value="ASC_dom"/>
</dbReference>
<feature type="domain" description="Association with the SNF1 complex (ASC)" evidence="3">
    <location>
        <begin position="12"/>
        <end position="101"/>
    </location>
</feature>
<dbReference type="PANTHER" id="PTHR46316">
    <property type="entry name" value="SNF1-RELATED PROTEIN KINASE REGULATORY SUBUNIT BETA-1"/>
    <property type="match status" value="1"/>
</dbReference>
<accession>A0A8T2UAX8</accession>
<dbReference type="OrthoDB" id="531008at2759"/>
<evidence type="ECO:0000256" key="1">
    <source>
        <dbReference type="ARBA" id="ARBA00010926"/>
    </source>
</evidence>
<comment type="caution">
    <text evidence="4">The sequence shown here is derived from an EMBL/GenBank/DDBJ whole genome shotgun (WGS) entry which is preliminary data.</text>
</comment>
<evidence type="ECO:0000256" key="2">
    <source>
        <dbReference type="SAM" id="MobiDB-lite"/>
    </source>
</evidence>
<comment type="similarity">
    <text evidence="1">Belongs to the 5'-AMP-activated protein kinase beta subunit family.</text>
</comment>
<evidence type="ECO:0000313" key="5">
    <source>
        <dbReference type="Proteomes" id="UP000825935"/>
    </source>
</evidence>